<name>A0A8J2QLV4_9NEOP</name>
<organism evidence="1 2">
    <name type="scientific">Danaus chrysippus</name>
    <name type="common">African queen</name>
    <dbReference type="NCBI Taxonomy" id="151541"/>
    <lineage>
        <taxon>Eukaryota</taxon>
        <taxon>Metazoa</taxon>
        <taxon>Ecdysozoa</taxon>
        <taxon>Arthropoda</taxon>
        <taxon>Hexapoda</taxon>
        <taxon>Insecta</taxon>
        <taxon>Pterygota</taxon>
        <taxon>Neoptera</taxon>
        <taxon>Endopterygota</taxon>
        <taxon>Lepidoptera</taxon>
        <taxon>Glossata</taxon>
        <taxon>Ditrysia</taxon>
        <taxon>Papilionoidea</taxon>
        <taxon>Nymphalidae</taxon>
        <taxon>Danainae</taxon>
        <taxon>Danaini</taxon>
        <taxon>Danaina</taxon>
        <taxon>Danaus</taxon>
        <taxon>Anosia</taxon>
    </lineage>
</organism>
<accession>A0A8J2QLV4</accession>
<keyword evidence="2" id="KW-1185">Reference proteome</keyword>
<protein>
    <submittedName>
        <fullName evidence="1">(African queen) hypothetical protein</fullName>
    </submittedName>
</protein>
<evidence type="ECO:0000313" key="2">
    <source>
        <dbReference type="Proteomes" id="UP000789524"/>
    </source>
</evidence>
<gene>
    <name evidence="1" type="ORF">DCHRY22_LOCUS2859</name>
</gene>
<reference evidence="1" key="1">
    <citation type="submission" date="2021-09" db="EMBL/GenBank/DDBJ databases">
        <authorList>
            <person name="Martin H S."/>
        </authorList>
    </citation>
    <scope>NUCLEOTIDE SEQUENCE</scope>
</reference>
<dbReference type="AlphaFoldDB" id="A0A8J2QLV4"/>
<dbReference type="EMBL" id="CAKASE010000046">
    <property type="protein sequence ID" value="CAG9561328.1"/>
    <property type="molecule type" value="Genomic_DNA"/>
</dbReference>
<evidence type="ECO:0000313" key="1">
    <source>
        <dbReference type="EMBL" id="CAG9561328.1"/>
    </source>
</evidence>
<dbReference type="Proteomes" id="UP000789524">
    <property type="component" value="Unassembled WGS sequence"/>
</dbReference>
<sequence length="153" mass="16850">MNEPQIVVRSAHVYARSIIALRPWRGTCLWSKEVLLRPQAHAVLGSGIRILSPLAHRTRGVSLRATPLCVRHSSLVSRTLVFIGEDCCPVGIFFCCCIRYRESVFHRVRSGRVLARSVVSVDGGTPGGAGARPAAPLAKCRYPSTGRPFYPRR</sequence>
<proteinExistence type="predicted"/>
<comment type="caution">
    <text evidence="1">The sequence shown here is derived from an EMBL/GenBank/DDBJ whole genome shotgun (WGS) entry which is preliminary data.</text>
</comment>